<organism evidence="2 3">
    <name type="scientific">Apiospora phragmitis</name>
    <dbReference type="NCBI Taxonomy" id="2905665"/>
    <lineage>
        <taxon>Eukaryota</taxon>
        <taxon>Fungi</taxon>
        <taxon>Dikarya</taxon>
        <taxon>Ascomycota</taxon>
        <taxon>Pezizomycotina</taxon>
        <taxon>Sordariomycetes</taxon>
        <taxon>Xylariomycetidae</taxon>
        <taxon>Amphisphaeriales</taxon>
        <taxon>Apiosporaceae</taxon>
        <taxon>Apiospora</taxon>
    </lineage>
</organism>
<reference evidence="2 3" key="1">
    <citation type="submission" date="2023-01" db="EMBL/GenBank/DDBJ databases">
        <title>Analysis of 21 Apiospora genomes using comparative genomics revels a genus with tremendous synthesis potential of carbohydrate active enzymes and secondary metabolites.</title>
        <authorList>
            <person name="Sorensen T."/>
        </authorList>
    </citation>
    <scope>NUCLEOTIDE SEQUENCE [LARGE SCALE GENOMIC DNA]</scope>
    <source>
        <strain evidence="2 3">CBS 135458</strain>
    </source>
</reference>
<sequence length="109" mass="11537">MANYMDYLCRTVACLLFLGFAATVITLSVVLPLKDAHAWSHSDFHLSHGSGRGSSSFTACQLPTMPGLRSAAQLILASNSSALGSDCATFHHPENSSSLCQDPVVHDDG</sequence>
<evidence type="ECO:0000313" key="2">
    <source>
        <dbReference type="EMBL" id="KAK8041252.1"/>
    </source>
</evidence>
<dbReference type="RefSeq" id="XP_066708797.1">
    <property type="nucleotide sequence ID" value="XM_066865668.1"/>
</dbReference>
<gene>
    <name evidence="2" type="ORF">PG994_014259</name>
</gene>
<dbReference type="GeneID" id="92098731"/>
<name>A0ABR1T3S9_9PEZI</name>
<protein>
    <submittedName>
        <fullName evidence="2">Uncharacterized protein</fullName>
    </submittedName>
</protein>
<evidence type="ECO:0000313" key="3">
    <source>
        <dbReference type="Proteomes" id="UP001480595"/>
    </source>
</evidence>
<keyword evidence="1" id="KW-1133">Transmembrane helix</keyword>
<keyword evidence="3" id="KW-1185">Reference proteome</keyword>
<keyword evidence="1" id="KW-0812">Transmembrane</keyword>
<proteinExistence type="predicted"/>
<comment type="caution">
    <text evidence="2">The sequence shown here is derived from an EMBL/GenBank/DDBJ whole genome shotgun (WGS) entry which is preliminary data.</text>
</comment>
<dbReference type="EMBL" id="JAQQWL010000015">
    <property type="protein sequence ID" value="KAK8041252.1"/>
    <property type="molecule type" value="Genomic_DNA"/>
</dbReference>
<feature type="transmembrane region" description="Helical" evidence="1">
    <location>
        <begin position="12"/>
        <end position="33"/>
    </location>
</feature>
<evidence type="ECO:0000256" key="1">
    <source>
        <dbReference type="SAM" id="Phobius"/>
    </source>
</evidence>
<accession>A0ABR1T3S9</accession>
<keyword evidence="1" id="KW-0472">Membrane</keyword>
<dbReference type="Proteomes" id="UP001480595">
    <property type="component" value="Unassembled WGS sequence"/>
</dbReference>